<dbReference type="Pfam" id="PF06993">
    <property type="entry name" value="DUF1304"/>
    <property type="match status" value="1"/>
</dbReference>
<keyword evidence="1" id="KW-1133">Transmembrane helix</keyword>
<reference evidence="2" key="1">
    <citation type="submission" date="2023-03" db="EMBL/GenBank/DDBJ databases">
        <authorList>
            <person name="Shen W."/>
            <person name="Cai J."/>
        </authorList>
    </citation>
    <scope>NUCLEOTIDE SEQUENCE</scope>
    <source>
        <strain evidence="2">B646-2</strain>
    </source>
</reference>
<dbReference type="EMBL" id="JARPXM010000014">
    <property type="protein sequence ID" value="MDT2539109.1"/>
    <property type="molecule type" value="Genomic_DNA"/>
</dbReference>
<gene>
    <name evidence="2" type="ORF">P7D78_13320</name>
</gene>
<dbReference type="AlphaFoldDB" id="A0AAW8SZ61"/>
<comment type="caution">
    <text evidence="2">The sequence shown here is derived from an EMBL/GenBank/DDBJ whole genome shotgun (WGS) entry which is preliminary data.</text>
</comment>
<accession>A0AAW8SZ61</accession>
<evidence type="ECO:0000313" key="3">
    <source>
        <dbReference type="Proteomes" id="UP001249240"/>
    </source>
</evidence>
<keyword evidence="1" id="KW-0472">Membrane</keyword>
<protein>
    <submittedName>
        <fullName evidence="2">DUF1304 domain-containing protein</fullName>
    </submittedName>
</protein>
<feature type="transmembrane region" description="Helical" evidence="1">
    <location>
        <begin position="78"/>
        <end position="95"/>
    </location>
</feature>
<name>A0AAW8SZ61_9ENTE</name>
<dbReference type="RefSeq" id="WP_028021142.1">
    <property type="nucleotide sequence ID" value="NZ_BTSP01000003.1"/>
</dbReference>
<evidence type="ECO:0000313" key="2">
    <source>
        <dbReference type="EMBL" id="MDT2539109.1"/>
    </source>
</evidence>
<feature type="transmembrane region" description="Helical" evidence="1">
    <location>
        <begin position="6"/>
        <end position="26"/>
    </location>
</feature>
<dbReference type="InterPro" id="IPR009732">
    <property type="entry name" value="DUF1304"/>
</dbReference>
<evidence type="ECO:0000256" key="1">
    <source>
        <dbReference type="SAM" id="Phobius"/>
    </source>
</evidence>
<feature type="transmembrane region" description="Helical" evidence="1">
    <location>
        <begin position="54"/>
        <end position="72"/>
    </location>
</feature>
<dbReference type="GeneID" id="67042362"/>
<sequence>MESIIFLLSGLIGLLHLVIMGLEMFASKEKQAKTFDMPYEFVTQANAQIALKNMGIYNGCLGLAMLTSLLLFQGEVRLMVLLLFNLFVVIVGLYGGKTVTKMIYLIQALLGAVTALLILFQSI</sequence>
<organism evidence="2 3">
    <name type="scientific">Enterococcus raffinosus</name>
    <dbReference type="NCBI Taxonomy" id="71452"/>
    <lineage>
        <taxon>Bacteria</taxon>
        <taxon>Bacillati</taxon>
        <taxon>Bacillota</taxon>
        <taxon>Bacilli</taxon>
        <taxon>Lactobacillales</taxon>
        <taxon>Enterococcaceae</taxon>
        <taxon>Enterococcus</taxon>
    </lineage>
</organism>
<dbReference type="Proteomes" id="UP001249240">
    <property type="component" value="Unassembled WGS sequence"/>
</dbReference>
<dbReference type="PANTHER" id="PTHR38446">
    <property type="entry name" value="BLL0914 PROTEIN"/>
    <property type="match status" value="1"/>
</dbReference>
<keyword evidence="1" id="KW-0812">Transmembrane</keyword>
<dbReference type="PANTHER" id="PTHR38446:SF1">
    <property type="entry name" value="BLL0914 PROTEIN"/>
    <property type="match status" value="1"/>
</dbReference>
<proteinExistence type="predicted"/>
<feature type="transmembrane region" description="Helical" evidence="1">
    <location>
        <begin position="102"/>
        <end position="120"/>
    </location>
</feature>